<dbReference type="AlphaFoldDB" id="A0A2U8GNC4"/>
<evidence type="ECO:0000313" key="5">
    <source>
        <dbReference type="Proteomes" id="UP000244930"/>
    </source>
</evidence>
<dbReference type="PIRSF" id="PIRSF011489">
    <property type="entry name" value="DUF479"/>
    <property type="match status" value="1"/>
</dbReference>
<evidence type="ECO:0000256" key="2">
    <source>
        <dbReference type="ARBA" id="ARBA00022801"/>
    </source>
</evidence>
<accession>A0A2U8GNC4</accession>
<gene>
    <name evidence="4" type="ORF">CEW83_07125</name>
</gene>
<keyword evidence="1" id="KW-0444">Lipid biosynthesis</keyword>
<dbReference type="KEGG" id="acom:CEW83_07125"/>
<protein>
    <recommendedName>
        <fullName evidence="6">ACP phosphodiesterase</fullName>
    </recommendedName>
</protein>
<proteinExistence type="predicted"/>
<name>A0A2U8GNC4_9RHOO</name>
<keyword evidence="3" id="KW-0443">Lipid metabolism</keyword>
<keyword evidence="5" id="KW-1185">Reference proteome</keyword>
<organism evidence="4 5">
    <name type="scientific">Parazoarcus communis</name>
    <dbReference type="NCBI Taxonomy" id="41977"/>
    <lineage>
        <taxon>Bacteria</taxon>
        <taxon>Pseudomonadati</taxon>
        <taxon>Pseudomonadota</taxon>
        <taxon>Betaproteobacteria</taxon>
        <taxon>Rhodocyclales</taxon>
        <taxon>Zoogloeaceae</taxon>
        <taxon>Parazoarcus</taxon>
    </lineage>
</organism>
<evidence type="ECO:0000313" key="4">
    <source>
        <dbReference type="EMBL" id="AWI75024.1"/>
    </source>
</evidence>
<dbReference type="Proteomes" id="UP000244930">
    <property type="component" value="Chromosome"/>
</dbReference>
<evidence type="ECO:0008006" key="6">
    <source>
        <dbReference type="Google" id="ProtNLM"/>
    </source>
</evidence>
<dbReference type="GO" id="GO:0006633">
    <property type="term" value="P:fatty acid biosynthetic process"/>
    <property type="evidence" value="ECO:0007669"/>
    <property type="project" value="InterPro"/>
</dbReference>
<keyword evidence="2" id="KW-0378">Hydrolase</keyword>
<dbReference type="Pfam" id="PF04336">
    <property type="entry name" value="ACP_PD"/>
    <property type="match status" value="1"/>
</dbReference>
<reference evidence="4 5" key="1">
    <citation type="submission" date="2017-06" db="EMBL/GenBank/DDBJ databases">
        <title>Azoarcus.</title>
        <authorList>
            <person name="Woo J.-H."/>
            <person name="Kim H.-S."/>
        </authorList>
    </citation>
    <scope>NUCLEOTIDE SEQUENCE [LARGE SCALE GENOMIC DNA]</scope>
    <source>
        <strain evidence="4 5">TSPY31</strain>
    </source>
</reference>
<dbReference type="RefSeq" id="WP_108948732.1">
    <property type="nucleotide sequence ID" value="NZ_CP022187.1"/>
</dbReference>
<dbReference type="GO" id="GO:0008770">
    <property type="term" value="F:[acyl-carrier-protein] phosphodiesterase activity"/>
    <property type="evidence" value="ECO:0007669"/>
    <property type="project" value="InterPro"/>
</dbReference>
<dbReference type="InterPro" id="IPR007431">
    <property type="entry name" value="ACP_PD"/>
</dbReference>
<evidence type="ECO:0000256" key="3">
    <source>
        <dbReference type="ARBA" id="ARBA00023098"/>
    </source>
</evidence>
<sequence>MNFLAHLQLAQVSRTSPAGNLLGDFVKGPLPADLAPALAIGIRLHRRVDAFTDAHHEHRAAVRCFEPPWRRFGGVLVDMLYDHWLTLHWDGFNTQPLDAFLRENYAALLASEARHPEVLPDGLPLPLRRMAEQDWLSTYRSEHGLRRALNGIGSRLRRPLELGASLDTLSDARWAEMEAGFLRFYPELVAFARDEAVSIAALTEEMKRV</sequence>
<dbReference type="PANTHER" id="PTHR38764:SF1">
    <property type="entry name" value="ACYL CARRIER PROTEIN PHOSPHODIESTERASE"/>
    <property type="match status" value="1"/>
</dbReference>
<dbReference type="EMBL" id="CP022187">
    <property type="protein sequence ID" value="AWI75024.1"/>
    <property type="molecule type" value="Genomic_DNA"/>
</dbReference>
<evidence type="ECO:0000256" key="1">
    <source>
        <dbReference type="ARBA" id="ARBA00022516"/>
    </source>
</evidence>
<dbReference type="PANTHER" id="PTHR38764">
    <property type="entry name" value="ACYL CARRIER PROTEIN PHOSPHODIESTERASE"/>
    <property type="match status" value="1"/>
</dbReference>